<dbReference type="Pfam" id="PF00557">
    <property type="entry name" value="Peptidase_M24"/>
    <property type="match status" value="1"/>
</dbReference>
<feature type="domain" description="Peptidase M24" evidence="1">
    <location>
        <begin position="153"/>
        <end position="388"/>
    </location>
</feature>
<dbReference type="PANTHER" id="PTHR46112">
    <property type="entry name" value="AMINOPEPTIDASE"/>
    <property type="match status" value="1"/>
</dbReference>
<keyword evidence="3" id="KW-0645">Protease</keyword>
<dbReference type="InterPro" id="IPR029149">
    <property type="entry name" value="Creatin/AminoP/Spt16_N"/>
</dbReference>
<dbReference type="STRING" id="1434111.MSLAZ_2778"/>
<dbReference type="InterPro" id="IPR001714">
    <property type="entry name" value="Pept_M24_MAP"/>
</dbReference>
<dbReference type="Proteomes" id="UP000033072">
    <property type="component" value="Chromosome"/>
</dbReference>
<dbReference type="PANTHER" id="PTHR46112:SF2">
    <property type="entry name" value="XAA-PRO AMINOPEPTIDASE P-RELATED"/>
    <property type="match status" value="1"/>
</dbReference>
<keyword evidence="4" id="KW-1185">Reference proteome</keyword>
<dbReference type="Pfam" id="PF01321">
    <property type="entry name" value="Creatinase_N"/>
    <property type="match status" value="1"/>
</dbReference>
<dbReference type="Gene3D" id="3.90.230.10">
    <property type="entry name" value="Creatinase/methionine aminopeptidase superfamily"/>
    <property type="match status" value="1"/>
</dbReference>
<dbReference type="PRINTS" id="PR00599">
    <property type="entry name" value="MAPEPTIDASE"/>
</dbReference>
<dbReference type="PATRIC" id="fig|1434111.4.peg.3683"/>
<accession>A0A0E3S4N7</accession>
<reference evidence="3 4" key="1">
    <citation type="submission" date="2014-07" db="EMBL/GenBank/DDBJ databases">
        <title>Methanogenic archaea and the global carbon cycle.</title>
        <authorList>
            <person name="Henriksen J.R."/>
            <person name="Luke J."/>
            <person name="Reinhart S."/>
            <person name="Benedict M.N."/>
            <person name="Youngblut N.D."/>
            <person name="Metcalf M.E."/>
            <person name="Whitaker R.J."/>
            <person name="Metcalf W.W."/>
        </authorList>
    </citation>
    <scope>NUCLEOTIDE SEQUENCE [LARGE SCALE GENOMIC DNA]</scope>
    <source>
        <strain evidence="3 4">Z-7289</strain>
    </source>
</reference>
<feature type="domain" description="Creatinase N-terminal" evidence="2">
    <location>
        <begin position="28"/>
        <end position="145"/>
    </location>
</feature>
<dbReference type="GeneID" id="24807638"/>
<dbReference type="EMBL" id="CP009515">
    <property type="protein sequence ID" value="AKB76039.1"/>
    <property type="molecule type" value="Genomic_DNA"/>
</dbReference>
<dbReference type="OrthoDB" id="1346at2157"/>
<dbReference type="SUPFAM" id="SSF53092">
    <property type="entry name" value="Creatinase/prolidase N-terminal domain"/>
    <property type="match status" value="1"/>
</dbReference>
<dbReference type="GO" id="GO:0004177">
    <property type="term" value="F:aminopeptidase activity"/>
    <property type="evidence" value="ECO:0007669"/>
    <property type="project" value="UniProtKB-KW"/>
</dbReference>
<dbReference type="KEGG" id="mls:MSLAZ_2778"/>
<dbReference type="InterPro" id="IPR050659">
    <property type="entry name" value="Peptidase_M24B"/>
</dbReference>
<protein>
    <submittedName>
        <fullName evidence="3">Xaa-Pro aminopeptidase</fullName>
    </submittedName>
</protein>
<evidence type="ECO:0000259" key="2">
    <source>
        <dbReference type="Pfam" id="PF01321"/>
    </source>
</evidence>
<organism evidence="3 4">
    <name type="scientific">Methanosarcina lacustris Z-7289</name>
    <dbReference type="NCBI Taxonomy" id="1434111"/>
    <lineage>
        <taxon>Archaea</taxon>
        <taxon>Methanobacteriati</taxon>
        <taxon>Methanobacteriota</taxon>
        <taxon>Stenosarchaea group</taxon>
        <taxon>Methanomicrobia</taxon>
        <taxon>Methanosarcinales</taxon>
        <taxon>Methanosarcinaceae</taxon>
        <taxon>Methanosarcina</taxon>
    </lineage>
</organism>
<evidence type="ECO:0000313" key="3">
    <source>
        <dbReference type="EMBL" id="AKB76039.1"/>
    </source>
</evidence>
<sequence length="406" mass="45331">MIQKVPLTELKNRMSCFRKHMDISNPDWEMAVIFSKINLYYFTGTMQDGMLIVPKNEEATFWVRRSYERALDESLFSNIEPMNSFRDAAKSVNKVSKGSEESKLPDTVYLETEVVPLALYQRFQKYFPFKNVKSVDSQIAAVRAVKSEYELSLLREAGRIHQHVLEDLVPDMLREGMSEASLSTELFSVLVEEGHHGACRFGMFDTEMILGNVCFGESSIYPTYFNGPGGKLGLCPAAPLLGSRDRKLRKGDLVFVDVGCGVDGYHTDKTMTYMFGSSLPQYAVDIHNKCVDIQNEAAAILKPGTSPSEIYNTIMNKLDEEFLQNFMGFGDRKVKFIGHGVGLLIDETPVIADGFDEPLHEGMVFALEPKKGIENIGMVGIENTFIVTSEGGECITGDNPGLIPVF</sequence>
<evidence type="ECO:0000313" key="4">
    <source>
        <dbReference type="Proteomes" id="UP000033072"/>
    </source>
</evidence>
<dbReference type="CDD" id="cd01066">
    <property type="entry name" value="APP_MetAP"/>
    <property type="match status" value="1"/>
</dbReference>
<dbReference type="AlphaFoldDB" id="A0A0E3S4N7"/>
<name>A0A0E3S4N7_9EURY</name>
<gene>
    <name evidence="3" type="ORF">MSLAZ_2778</name>
</gene>
<dbReference type="Gene3D" id="3.40.350.10">
    <property type="entry name" value="Creatinase/prolidase N-terminal domain"/>
    <property type="match status" value="1"/>
</dbReference>
<dbReference type="HOGENOM" id="CLU_017266_10_0_2"/>
<dbReference type="RefSeq" id="WP_048128020.1">
    <property type="nucleotide sequence ID" value="NZ_CP009515.1"/>
</dbReference>
<keyword evidence="3" id="KW-0378">Hydrolase</keyword>
<proteinExistence type="predicted"/>
<dbReference type="InterPro" id="IPR000587">
    <property type="entry name" value="Creatinase_N"/>
</dbReference>
<keyword evidence="3" id="KW-0031">Aminopeptidase</keyword>
<evidence type="ECO:0000259" key="1">
    <source>
        <dbReference type="Pfam" id="PF00557"/>
    </source>
</evidence>
<dbReference type="InterPro" id="IPR000994">
    <property type="entry name" value="Pept_M24"/>
</dbReference>
<dbReference type="SUPFAM" id="SSF55920">
    <property type="entry name" value="Creatinase/aminopeptidase"/>
    <property type="match status" value="1"/>
</dbReference>
<dbReference type="InterPro" id="IPR036005">
    <property type="entry name" value="Creatinase/aminopeptidase-like"/>
</dbReference>